<evidence type="ECO:0000256" key="3">
    <source>
        <dbReference type="ARBA" id="ARBA00022723"/>
    </source>
</evidence>
<evidence type="ECO:0000259" key="12">
    <source>
        <dbReference type="SMART" id="SM01007"/>
    </source>
</evidence>
<evidence type="ECO:0000256" key="1">
    <source>
        <dbReference type="ARBA" id="ARBA00001947"/>
    </source>
</evidence>
<dbReference type="InParanoid" id="A0A517SIF0"/>
<dbReference type="Pfam" id="PF00596">
    <property type="entry name" value="Aldolase_II"/>
    <property type="match status" value="1"/>
</dbReference>
<comment type="catalytic activity">
    <reaction evidence="10">
        <text>3-dehydro-4-O-phospho-D-erythronate + H(+) = dihydroxyacetone phosphate + CO2</text>
        <dbReference type="Rhea" id="RHEA:52416"/>
        <dbReference type="ChEBI" id="CHEBI:15378"/>
        <dbReference type="ChEBI" id="CHEBI:16526"/>
        <dbReference type="ChEBI" id="CHEBI:57642"/>
        <dbReference type="ChEBI" id="CHEBI:136593"/>
        <dbReference type="EC" id="4.1.1.104"/>
    </reaction>
</comment>
<protein>
    <recommendedName>
        <fullName evidence="9">3-oxo-tetronate 4-phosphate decarboxylase</fullName>
        <ecNumber evidence="8">4.1.1.104</ecNumber>
    </recommendedName>
</protein>
<name>A0A517SIF0_9PLAN</name>
<feature type="domain" description="Class II aldolase/adducin N-terminal" evidence="12">
    <location>
        <begin position="8"/>
        <end position="186"/>
    </location>
</feature>
<evidence type="ECO:0000256" key="4">
    <source>
        <dbReference type="ARBA" id="ARBA00022833"/>
    </source>
</evidence>
<dbReference type="GO" id="GO:0016832">
    <property type="term" value="F:aldehyde-lyase activity"/>
    <property type="evidence" value="ECO:0007669"/>
    <property type="project" value="InterPro"/>
</dbReference>
<evidence type="ECO:0000256" key="9">
    <source>
        <dbReference type="ARBA" id="ARBA00044803"/>
    </source>
</evidence>
<dbReference type="GO" id="GO:0005829">
    <property type="term" value="C:cytosol"/>
    <property type="evidence" value="ECO:0007669"/>
    <property type="project" value="TreeGrafter"/>
</dbReference>
<evidence type="ECO:0000313" key="13">
    <source>
        <dbReference type="EMBL" id="QDT55890.1"/>
    </source>
</evidence>
<comment type="cofactor">
    <cofactor evidence="1">
        <name>Zn(2+)</name>
        <dbReference type="ChEBI" id="CHEBI:29105"/>
    </cofactor>
</comment>
<evidence type="ECO:0000256" key="11">
    <source>
        <dbReference type="ARBA" id="ARBA00048603"/>
    </source>
</evidence>
<dbReference type="EC" id="4.1.1.104" evidence="8"/>
<comment type="catalytic activity">
    <reaction evidence="11">
        <text>3-dehydro-4-O-phospho-L-erythronate + H(+) = dihydroxyacetone phosphate + CO2</text>
        <dbReference type="Rhea" id="RHEA:52404"/>
        <dbReference type="ChEBI" id="CHEBI:15378"/>
        <dbReference type="ChEBI" id="CHEBI:16526"/>
        <dbReference type="ChEBI" id="CHEBI:57642"/>
        <dbReference type="ChEBI" id="CHEBI:136592"/>
        <dbReference type="EC" id="4.1.1.104"/>
    </reaction>
</comment>
<dbReference type="Proteomes" id="UP000315700">
    <property type="component" value="Chromosome"/>
</dbReference>
<dbReference type="RefSeq" id="WP_145032380.1">
    <property type="nucleotide sequence ID" value="NZ_CP036271.1"/>
</dbReference>
<evidence type="ECO:0000256" key="8">
    <source>
        <dbReference type="ARBA" id="ARBA00044772"/>
    </source>
</evidence>
<accession>A0A517SIF0</accession>
<keyword evidence="3" id="KW-0479">Metal-binding</keyword>
<dbReference type="GO" id="GO:0019323">
    <property type="term" value="P:pentose catabolic process"/>
    <property type="evidence" value="ECO:0007669"/>
    <property type="project" value="InterPro"/>
</dbReference>
<evidence type="ECO:0000256" key="5">
    <source>
        <dbReference type="ARBA" id="ARBA00023239"/>
    </source>
</evidence>
<dbReference type="InterPro" id="IPR001303">
    <property type="entry name" value="Aldolase_II/adducin_N"/>
</dbReference>
<evidence type="ECO:0000256" key="7">
    <source>
        <dbReference type="ARBA" id="ARBA00044745"/>
    </source>
</evidence>
<keyword evidence="5 13" id="KW-0456">Lyase</keyword>
<keyword evidence="14" id="KW-1185">Reference proteome</keyword>
<keyword evidence="6" id="KW-0119">Carbohydrate metabolism</keyword>
<comment type="function">
    <text evidence="7">Catalyzes the decarboxylation of 3-oxo-tetronate 4-phosphate to dihydroxyacetone phosphate (DHAP) and CO(2).</text>
</comment>
<organism evidence="13 14">
    <name type="scientific">Caulifigura coniformis</name>
    <dbReference type="NCBI Taxonomy" id="2527983"/>
    <lineage>
        <taxon>Bacteria</taxon>
        <taxon>Pseudomonadati</taxon>
        <taxon>Planctomycetota</taxon>
        <taxon>Planctomycetia</taxon>
        <taxon>Planctomycetales</taxon>
        <taxon>Planctomycetaceae</taxon>
        <taxon>Caulifigura</taxon>
    </lineage>
</organism>
<evidence type="ECO:0000313" key="14">
    <source>
        <dbReference type="Proteomes" id="UP000315700"/>
    </source>
</evidence>
<keyword evidence="4" id="KW-0862">Zinc</keyword>
<gene>
    <name evidence="13" type="primary">fucA_2</name>
    <name evidence="13" type="ORF">Pan44_39380</name>
</gene>
<evidence type="ECO:0000256" key="10">
    <source>
        <dbReference type="ARBA" id="ARBA00047520"/>
    </source>
</evidence>
<dbReference type="KEGG" id="ccos:Pan44_39380"/>
<dbReference type="NCBIfam" id="NF043034">
    <property type="entry name" value="OxoTetrPhDc"/>
    <property type="match status" value="1"/>
</dbReference>
<reference evidence="13 14" key="1">
    <citation type="submission" date="2019-02" db="EMBL/GenBank/DDBJ databases">
        <title>Deep-cultivation of Planctomycetes and their phenomic and genomic characterization uncovers novel biology.</title>
        <authorList>
            <person name="Wiegand S."/>
            <person name="Jogler M."/>
            <person name="Boedeker C."/>
            <person name="Pinto D."/>
            <person name="Vollmers J."/>
            <person name="Rivas-Marin E."/>
            <person name="Kohn T."/>
            <person name="Peeters S.H."/>
            <person name="Heuer A."/>
            <person name="Rast P."/>
            <person name="Oberbeckmann S."/>
            <person name="Bunk B."/>
            <person name="Jeske O."/>
            <person name="Meyerdierks A."/>
            <person name="Storesund J.E."/>
            <person name="Kallscheuer N."/>
            <person name="Luecker S."/>
            <person name="Lage O.M."/>
            <person name="Pohl T."/>
            <person name="Merkel B.J."/>
            <person name="Hornburger P."/>
            <person name="Mueller R.-W."/>
            <person name="Bruemmer F."/>
            <person name="Labrenz M."/>
            <person name="Spormann A.M."/>
            <person name="Op den Camp H."/>
            <person name="Overmann J."/>
            <person name="Amann R."/>
            <person name="Jetten M.S.M."/>
            <person name="Mascher T."/>
            <person name="Medema M.H."/>
            <person name="Devos D.P."/>
            <person name="Kaster A.-K."/>
            <person name="Ovreas L."/>
            <person name="Rohde M."/>
            <person name="Galperin M.Y."/>
            <person name="Jogler C."/>
        </authorList>
    </citation>
    <scope>NUCLEOTIDE SEQUENCE [LARGE SCALE GENOMIC DNA]</scope>
    <source>
        <strain evidence="13 14">Pan44</strain>
    </source>
</reference>
<evidence type="ECO:0000256" key="2">
    <source>
        <dbReference type="ARBA" id="ARBA00010037"/>
    </source>
</evidence>
<evidence type="ECO:0000256" key="6">
    <source>
        <dbReference type="ARBA" id="ARBA00023277"/>
    </source>
</evidence>
<comment type="similarity">
    <text evidence="2">Belongs to the aldolase class II family. AraD/FucA subfamily.</text>
</comment>
<proteinExistence type="inferred from homology"/>
<dbReference type="Gene3D" id="3.40.225.10">
    <property type="entry name" value="Class II aldolase/adducin N-terminal domain"/>
    <property type="match status" value="1"/>
</dbReference>
<dbReference type="InterPro" id="IPR050013">
    <property type="entry name" value="OtnC"/>
</dbReference>
<sequence length="221" mass="24209">MNEVETRERICLHAKSLHDRGYTCGSSGNISVLVDRGVLVTPTNSCFGRLDPERLSLVDRDGNHLDGDRPSKELPMHLAVYRSRPGDRAVVHLHSSAAVAVSCLAGLNLDDALPPLTAYFVMRIGRLPLTAFHPPGDALLAESVGEAARQHRAILLSNHGPVVSGVDLDDAVYAAEELEETARIYLTLRDRDFSPLSLQACDELRRRFGQQSSSSPFSKDR</sequence>
<dbReference type="NCBIfam" id="NF006000">
    <property type="entry name" value="PRK08130.1"/>
    <property type="match status" value="1"/>
</dbReference>
<dbReference type="PANTHER" id="PTHR22789:SF0">
    <property type="entry name" value="3-OXO-TETRONATE 4-PHOSPHATE DECARBOXYLASE-RELATED"/>
    <property type="match status" value="1"/>
</dbReference>
<dbReference type="InterPro" id="IPR036409">
    <property type="entry name" value="Aldolase_II/adducin_N_sf"/>
</dbReference>
<dbReference type="AlphaFoldDB" id="A0A517SIF0"/>
<dbReference type="FunCoup" id="A0A517SIF0">
    <property type="interactions" value="155"/>
</dbReference>
<dbReference type="InterPro" id="IPR050197">
    <property type="entry name" value="Aldolase_class_II_sugar_metab"/>
</dbReference>
<dbReference type="EMBL" id="CP036271">
    <property type="protein sequence ID" value="QDT55890.1"/>
    <property type="molecule type" value="Genomic_DNA"/>
</dbReference>
<dbReference type="OrthoDB" id="9794581at2"/>
<dbReference type="FunFam" id="3.40.225.10:FF:000008">
    <property type="entry name" value="Sugar aldolase"/>
    <property type="match status" value="1"/>
</dbReference>
<dbReference type="SMART" id="SM01007">
    <property type="entry name" value="Aldolase_II"/>
    <property type="match status" value="1"/>
</dbReference>
<dbReference type="PANTHER" id="PTHR22789">
    <property type="entry name" value="FUCULOSE PHOSPHATE ALDOLASE"/>
    <property type="match status" value="1"/>
</dbReference>
<dbReference type="SUPFAM" id="SSF53639">
    <property type="entry name" value="AraD/HMP-PK domain-like"/>
    <property type="match status" value="1"/>
</dbReference>
<dbReference type="GO" id="GO:0046872">
    <property type="term" value="F:metal ion binding"/>
    <property type="evidence" value="ECO:0007669"/>
    <property type="project" value="UniProtKB-KW"/>
</dbReference>